<evidence type="ECO:0000256" key="2">
    <source>
        <dbReference type="ARBA" id="ARBA00022737"/>
    </source>
</evidence>
<dbReference type="RefSeq" id="XP_024771064.1">
    <property type="nucleotide sequence ID" value="XM_024924441.1"/>
</dbReference>
<feature type="domain" description="C2H2-type" evidence="6">
    <location>
        <begin position="77"/>
        <end position="100"/>
    </location>
</feature>
<evidence type="ECO:0000259" key="6">
    <source>
        <dbReference type="PROSITE" id="PS50157"/>
    </source>
</evidence>
<dbReference type="PANTHER" id="PTHR24409">
    <property type="entry name" value="ZINC FINGER PROTEIN 142"/>
    <property type="match status" value="1"/>
</dbReference>
<reference evidence="7 8" key="1">
    <citation type="submission" date="2016-07" db="EMBL/GenBank/DDBJ databases">
        <title>Multiple horizontal gene transfer events from other fungi enriched the ability of initially mycotrophic Trichoderma (Ascomycota) to feed on dead plant biomass.</title>
        <authorList>
            <consortium name="DOE Joint Genome Institute"/>
            <person name="Aerts A."/>
            <person name="Atanasova L."/>
            <person name="Chenthamara K."/>
            <person name="Zhang J."/>
            <person name="Grujic M."/>
            <person name="Henrissat B."/>
            <person name="Kuo A."/>
            <person name="Salamov A."/>
            <person name="Lipzen A."/>
            <person name="Labutti K."/>
            <person name="Barry K."/>
            <person name="Miao Y."/>
            <person name="Rahimi M.J."/>
            <person name="Shen Q."/>
            <person name="Grigoriev I.V."/>
            <person name="Kubicek C.P."/>
            <person name="Druzhinina I.S."/>
        </authorList>
    </citation>
    <scope>NUCLEOTIDE SEQUENCE [LARGE SCALE GENOMIC DNA]</scope>
    <source>
        <strain evidence="7 8">CBS 226.95</strain>
    </source>
</reference>
<evidence type="ECO:0000313" key="7">
    <source>
        <dbReference type="EMBL" id="PTB51387.1"/>
    </source>
</evidence>
<dbReference type="GO" id="GO:0005634">
    <property type="term" value="C:nucleus"/>
    <property type="evidence" value="ECO:0007669"/>
    <property type="project" value="TreeGrafter"/>
</dbReference>
<protein>
    <recommendedName>
        <fullName evidence="6">C2H2-type domain-containing protein</fullName>
    </recommendedName>
</protein>
<evidence type="ECO:0000256" key="5">
    <source>
        <dbReference type="PROSITE-ProRule" id="PRU00042"/>
    </source>
</evidence>
<dbReference type="SMART" id="SM00355">
    <property type="entry name" value="ZnF_C2H2"/>
    <property type="match status" value="4"/>
</dbReference>
<feature type="non-terminal residue" evidence="7">
    <location>
        <position position="1"/>
    </location>
</feature>
<dbReference type="AlphaFoldDB" id="A0A2T4A2T6"/>
<organism evidence="7 8">
    <name type="scientific">Trichoderma harzianum CBS 226.95</name>
    <dbReference type="NCBI Taxonomy" id="983964"/>
    <lineage>
        <taxon>Eukaryota</taxon>
        <taxon>Fungi</taxon>
        <taxon>Dikarya</taxon>
        <taxon>Ascomycota</taxon>
        <taxon>Pezizomycotina</taxon>
        <taxon>Sordariomycetes</taxon>
        <taxon>Hypocreomycetidae</taxon>
        <taxon>Hypocreales</taxon>
        <taxon>Hypocreaceae</taxon>
        <taxon>Trichoderma</taxon>
    </lineage>
</organism>
<accession>A0A2T4A2T6</accession>
<dbReference type="Proteomes" id="UP000241690">
    <property type="component" value="Unassembled WGS sequence"/>
</dbReference>
<evidence type="ECO:0000256" key="1">
    <source>
        <dbReference type="ARBA" id="ARBA00022723"/>
    </source>
</evidence>
<keyword evidence="4" id="KW-0862">Zinc</keyword>
<dbReference type="GO" id="GO:0000981">
    <property type="term" value="F:DNA-binding transcription factor activity, RNA polymerase II-specific"/>
    <property type="evidence" value="ECO:0007669"/>
    <property type="project" value="TreeGrafter"/>
</dbReference>
<evidence type="ECO:0000313" key="8">
    <source>
        <dbReference type="Proteomes" id="UP000241690"/>
    </source>
</evidence>
<feature type="domain" description="C2H2-type" evidence="6">
    <location>
        <begin position="157"/>
        <end position="191"/>
    </location>
</feature>
<proteinExistence type="predicted"/>
<dbReference type="GeneID" id="36633024"/>
<dbReference type="PANTHER" id="PTHR24409:SF295">
    <property type="entry name" value="AZ2-RELATED"/>
    <property type="match status" value="1"/>
</dbReference>
<keyword evidence="3 5" id="KW-0863">Zinc-finger</keyword>
<dbReference type="InterPro" id="IPR036236">
    <property type="entry name" value="Znf_C2H2_sf"/>
</dbReference>
<keyword evidence="1" id="KW-0479">Metal-binding</keyword>
<dbReference type="Gene3D" id="3.30.160.60">
    <property type="entry name" value="Classic Zinc Finger"/>
    <property type="match status" value="1"/>
</dbReference>
<sequence>FCYTCRISFDSEEDYKWHISEFPHSHFSCISCPPSDAFLTHDQLQAHLEQNHASCSLCHLAFINREDVEKHEVRVHNKCLECGEFFSCYWDLLDHQVIHAEPSCDCVLCDREFTTDSAWVLHLERRQCPSGINRGNVNGWAKDCDQSEAYLGKQFSYKCPTCDWEFQTMGTLLEHVEGDECAEDLGDGERPLAMFLCFMRRGLINIVNQERIALRRSEN</sequence>
<evidence type="ECO:0000256" key="4">
    <source>
        <dbReference type="ARBA" id="ARBA00022833"/>
    </source>
</evidence>
<dbReference type="SUPFAM" id="SSF57667">
    <property type="entry name" value="beta-beta-alpha zinc fingers"/>
    <property type="match status" value="1"/>
</dbReference>
<dbReference type="STRING" id="983964.A0A2T4A2T6"/>
<dbReference type="EMBL" id="KZ679686">
    <property type="protein sequence ID" value="PTB51387.1"/>
    <property type="molecule type" value="Genomic_DNA"/>
</dbReference>
<keyword evidence="8" id="KW-1185">Reference proteome</keyword>
<dbReference type="PROSITE" id="PS50157">
    <property type="entry name" value="ZINC_FINGER_C2H2_2"/>
    <property type="match status" value="2"/>
</dbReference>
<gene>
    <name evidence="7" type="ORF">M431DRAFT_93124</name>
</gene>
<dbReference type="InterPro" id="IPR013087">
    <property type="entry name" value="Znf_C2H2_type"/>
</dbReference>
<evidence type="ECO:0000256" key="3">
    <source>
        <dbReference type="ARBA" id="ARBA00022771"/>
    </source>
</evidence>
<name>A0A2T4A2T6_TRIHA</name>
<dbReference type="GO" id="GO:0008270">
    <property type="term" value="F:zinc ion binding"/>
    <property type="evidence" value="ECO:0007669"/>
    <property type="project" value="UniProtKB-KW"/>
</dbReference>
<dbReference type="GO" id="GO:0000977">
    <property type="term" value="F:RNA polymerase II transcription regulatory region sequence-specific DNA binding"/>
    <property type="evidence" value="ECO:0007669"/>
    <property type="project" value="TreeGrafter"/>
</dbReference>
<keyword evidence="2" id="KW-0677">Repeat</keyword>
<dbReference type="PROSITE" id="PS00028">
    <property type="entry name" value="ZINC_FINGER_C2H2_1"/>
    <property type="match status" value="2"/>
</dbReference>